<dbReference type="Pfam" id="PF11391">
    <property type="entry name" value="DUF2798"/>
    <property type="match status" value="1"/>
</dbReference>
<keyword evidence="1" id="KW-0472">Membrane</keyword>
<dbReference type="STRING" id="1392540.P256_02313"/>
<evidence type="ECO:0000313" key="2">
    <source>
        <dbReference type="EMBL" id="ESK37258.1"/>
    </source>
</evidence>
<dbReference type="Proteomes" id="UP000023785">
    <property type="component" value="Unassembled WGS sequence"/>
</dbReference>
<keyword evidence="1" id="KW-1133">Transmembrane helix</keyword>
<evidence type="ECO:0008006" key="4">
    <source>
        <dbReference type="Google" id="ProtNLM"/>
    </source>
</evidence>
<feature type="transmembrane region" description="Helical" evidence="1">
    <location>
        <begin position="40"/>
        <end position="62"/>
    </location>
</feature>
<dbReference type="RefSeq" id="WP_023273923.1">
    <property type="nucleotide sequence ID" value="NZ_KI530736.1"/>
</dbReference>
<proteinExistence type="predicted"/>
<reference evidence="2 3" key="1">
    <citation type="submission" date="2013-10" db="EMBL/GenBank/DDBJ databases">
        <title>The Genome Sequence of Acinetobacter nectaris CIP 110549.</title>
        <authorList>
            <consortium name="The Broad Institute Genomics Platform"/>
            <consortium name="The Broad Institute Genome Sequencing Center for Infectious Disease"/>
            <person name="Cerqueira G."/>
            <person name="Feldgarden M."/>
            <person name="Courvalin P."/>
            <person name="Grillot-Courvalin C."/>
            <person name="Clermont D."/>
            <person name="Rocha E."/>
            <person name="Yoon E.-J."/>
            <person name="Nemec A."/>
            <person name="Young S.K."/>
            <person name="Zeng Q."/>
            <person name="Gargeya S."/>
            <person name="Fitzgerald M."/>
            <person name="Abouelleil A."/>
            <person name="Alvarado L."/>
            <person name="Berlin A.M."/>
            <person name="Chapman S.B."/>
            <person name="Gainer-Dewar J."/>
            <person name="Goldberg J."/>
            <person name="Gnerre S."/>
            <person name="Griggs A."/>
            <person name="Gujja S."/>
            <person name="Hansen M."/>
            <person name="Howarth C."/>
            <person name="Imamovic A."/>
            <person name="Ireland A."/>
            <person name="Larimer J."/>
            <person name="McCowan C."/>
            <person name="Murphy C."/>
            <person name="Pearson M."/>
            <person name="Poon T.W."/>
            <person name="Priest M."/>
            <person name="Roberts A."/>
            <person name="Saif S."/>
            <person name="Shea T."/>
            <person name="Sykes S."/>
            <person name="Wortman J."/>
            <person name="Nusbaum C."/>
            <person name="Birren B."/>
        </authorList>
    </citation>
    <scope>NUCLEOTIDE SEQUENCE [LARGE SCALE GENOMIC DNA]</scope>
    <source>
        <strain evidence="2 3">CIP 110549</strain>
    </source>
</reference>
<comment type="caution">
    <text evidence="2">The sequence shown here is derived from an EMBL/GenBank/DDBJ whole genome shotgun (WGS) entry which is preliminary data.</text>
</comment>
<evidence type="ECO:0000313" key="3">
    <source>
        <dbReference type="Proteomes" id="UP000023785"/>
    </source>
</evidence>
<organism evidence="2 3">
    <name type="scientific">Acinetobacter nectaris CIP 110549</name>
    <dbReference type="NCBI Taxonomy" id="1392540"/>
    <lineage>
        <taxon>Bacteria</taxon>
        <taxon>Pseudomonadati</taxon>
        <taxon>Pseudomonadota</taxon>
        <taxon>Gammaproteobacteria</taxon>
        <taxon>Moraxellales</taxon>
        <taxon>Moraxellaceae</taxon>
        <taxon>Acinetobacter</taxon>
    </lineage>
</organism>
<dbReference type="AlphaFoldDB" id="V2T485"/>
<keyword evidence="1" id="KW-0812">Transmembrane</keyword>
<name>V2T485_9GAMM</name>
<accession>V2T485</accession>
<dbReference type="InterPro" id="IPR021529">
    <property type="entry name" value="DUF2798"/>
</dbReference>
<dbReference type="EMBL" id="AYER01000010">
    <property type="protein sequence ID" value="ESK37258.1"/>
    <property type="molecule type" value="Genomic_DNA"/>
</dbReference>
<evidence type="ECO:0000256" key="1">
    <source>
        <dbReference type="SAM" id="Phobius"/>
    </source>
</evidence>
<dbReference type="PATRIC" id="fig|1392540.3.peg.2233"/>
<sequence length="75" mass="8995">MFNKRSLLEYFLIPLLVSFFMSGINATLELKTEKNIEFEILFYEWISNWFIAYPCLLILVPFSKKIVLSLTRRIK</sequence>
<feature type="transmembrane region" description="Helical" evidence="1">
    <location>
        <begin position="7"/>
        <end position="28"/>
    </location>
</feature>
<dbReference type="HOGENOM" id="CLU_2679308_0_0_6"/>
<gene>
    <name evidence="2" type="ORF">P256_02313</name>
</gene>
<keyword evidence="3" id="KW-1185">Reference proteome</keyword>
<dbReference type="OrthoDB" id="4557675at2"/>
<protein>
    <recommendedName>
        <fullName evidence="4">DUF2798 domain-containing protein</fullName>
    </recommendedName>
</protein>